<reference evidence="1 2" key="1">
    <citation type="submission" date="2015-01" db="EMBL/GenBank/DDBJ databases">
        <title>Evolution of Trichinella species and genotypes.</title>
        <authorList>
            <person name="Korhonen P.K."/>
            <person name="Edoardo P."/>
            <person name="Giuseppe L.R."/>
            <person name="Gasser R.B."/>
        </authorList>
    </citation>
    <scope>NUCLEOTIDE SEQUENCE [LARGE SCALE GENOMIC DNA]</scope>
    <source>
        <strain evidence="1">ISS2496</strain>
    </source>
</reference>
<dbReference type="AlphaFoldDB" id="A0A0V0Z5M5"/>
<accession>A0A0V0Z5M5</accession>
<name>A0A0V0Z5M5_9BILA</name>
<evidence type="ECO:0000313" key="1">
    <source>
        <dbReference type="EMBL" id="KRY07849.1"/>
    </source>
</evidence>
<evidence type="ECO:0000313" key="2">
    <source>
        <dbReference type="Proteomes" id="UP000054783"/>
    </source>
</evidence>
<organism evidence="1 2">
    <name type="scientific">Trichinella patagoniensis</name>
    <dbReference type="NCBI Taxonomy" id="990121"/>
    <lineage>
        <taxon>Eukaryota</taxon>
        <taxon>Metazoa</taxon>
        <taxon>Ecdysozoa</taxon>
        <taxon>Nematoda</taxon>
        <taxon>Enoplea</taxon>
        <taxon>Dorylaimia</taxon>
        <taxon>Trichinellida</taxon>
        <taxon>Trichinellidae</taxon>
        <taxon>Trichinella</taxon>
    </lineage>
</organism>
<protein>
    <submittedName>
        <fullName evidence="1">Uncharacterized protein</fullName>
    </submittedName>
</protein>
<gene>
    <name evidence="1" type="ORF">T12_14573</name>
</gene>
<comment type="caution">
    <text evidence="1">The sequence shown here is derived from an EMBL/GenBank/DDBJ whole genome shotgun (WGS) entry which is preliminary data.</text>
</comment>
<keyword evidence="2" id="KW-1185">Reference proteome</keyword>
<proteinExistence type="predicted"/>
<sequence length="89" mass="10090">MHGASALHLRNFSQTAGIVKKHEFKQNPNNVMGSMEFFMTLWMISQINSLSDTGSKPPDCAQLLSRSTMGMEASVENKRPIYAQSWRRE</sequence>
<dbReference type="Proteomes" id="UP000054783">
    <property type="component" value="Unassembled WGS sequence"/>
</dbReference>
<dbReference type="EMBL" id="JYDQ01000397">
    <property type="protein sequence ID" value="KRY07849.1"/>
    <property type="molecule type" value="Genomic_DNA"/>
</dbReference>